<dbReference type="RefSeq" id="WP_090675535.1">
    <property type="nucleotide sequence ID" value="NZ_FNIT01000008.1"/>
</dbReference>
<dbReference type="PIRSF" id="PIRSF036630">
    <property type="entry name" value="UCP036630"/>
    <property type="match status" value="1"/>
</dbReference>
<keyword evidence="1" id="KW-0408">Iron</keyword>
<protein>
    <submittedName>
        <fullName evidence="5">Predicted aconitase subunit 1</fullName>
    </submittedName>
</protein>
<sequence length="560" mass="58424">MPGAAHSILAGSAAGPVLHLSEPLSFWGGVDPLSGQIIDVYHPQHGASLAGRVVVVSSTRGSCSGSGVLLEFALAGLAPAALLFREPEDVATLGAVVAGEMFDQPVPVLRLDADAFRMLSKSRDAHIDGDLIVTEAGSIPVRPLPEAALDLTPEDHRLLGGAEGPAAALAMRILCAIARQQGATRLTDVTRAHIDGCIYASPANLVFAEAMERLGACVRIPTTTNAISVDHANWCAQGVPDDFGAPAARLADSYVAMGCRPTFTCAPYLLDDAPGRDEPIGWSESNAVIFANSVLGARTAKHPDFLDLCIALTGRAPLSGPYLDSERTARRIVAFHCPQDAGDAFWPLAGYLAGLASPDRIPLLRGLSAAEPGRDDLKALCAAFGTTSAAPMLHVEGVTPEAGRVDPAADSVVVGLDDLRAGWHRLNRGPEAVDLVAIGSPHASLDECRTLARKLAGRPLAPGVHAIVTTGRQVLDEAGREGLLDQLSRSGVRMIGDLCWCSISQPVFPPGARVVLTNSGKYAHYGPGLSGCAVRLGTLDDCVEAMVSGRAPVRLPPWLC</sequence>
<dbReference type="Pfam" id="PF01989">
    <property type="entry name" value="AcnX_swivel_put"/>
    <property type="match status" value="1"/>
</dbReference>
<dbReference type="Gene3D" id="3.30.499.10">
    <property type="entry name" value="Aconitase, domain 3"/>
    <property type="match status" value="1"/>
</dbReference>
<dbReference type="InterPro" id="IPR012047">
    <property type="entry name" value="AcnX"/>
</dbReference>
<evidence type="ECO:0000256" key="1">
    <source>
        <dbReference type="ARBA" id="ARBA00023004"/>
    </source>
</evidence>
<feature type="domain" description="Phosphomevalonate dehydratase small subunit-like" evidence="3">
    <location>
        <begin position="24"/>
        <end position="99"/>
    </location>
</feature>
<dbReference type="STRING" id="1166073.SAMN05192530_10885"/>
<proteinExistence type="predicted"/>
<dbReference type="EMBL" id="FNIT01000008">
    <property type="protein sequence ID" value="SDO57891.1"/>
    <property type="molecule type" value="Genomic_DNA"/>
</dbReference>
<accession>A0A1H0KQ39</accession>
<name>A0A1H0KQ39_9HYPH</name>
<dbReference type="Proteomes" id="UP000198793">
    <property type="component" value="Unassembled WGS sequence"/>
</dbReference>
<keyword evidence="2" id="KW-0456">Lyase</keyword>
<evidence type="ECO:0000259" key="3">
    <source>
        <dbReference type="Pfam" id="PF01989"/>
    </source>
</evidence>
<dbReference type="OrthoDB" id="1550274at2"/>
<evidence type="ECO:0000256" key="2">
    <source>
        <dbReference type="ARBA" id="ARBA00023239"/>
    </source>
</evidence>
<dbReference type="InterPro" id="IPR007506">
    <property type="entry name" value="PMDh-L-like_dom"/>
</dbReference>
<dbReference type="PANTHER" id="PTHR36577">
    <property type="entry name" value="DUF521 DOMAIN PROTEIN (AFU_ORTHOLOGUE AFUA_6G00490)"/>
    <property type="match status" value="1"/>
</dbReference>
<dbReference type="GO" id="GO:0016829">
    <property type="term" value="F:lyase activity"/>
    <property type="evidence" value="ECO:0007669"/>
    <property type="project" value="UniProtKB-KW"/>
</dbReference>
<feature type="domain" description="Phosphomevalonate dehydratase large subunit-like" evidence="4">
    <location>
        <begin position="150"/>
        <end position="544"/>
    </location>
</feature>
<dbReference type="SUPFAM" id="SSF52016">
    <property type="entry name" value="LeuD/IlvD-like"/>
    <property type="match status" value="1"/>
</dbReference>
<gene>
    <name evidence="5" type="ORF">SAMN05192530_10885</name>
</gene>
<dbReference type="AlphaFoldDB" id="A0A1H0KQ39"/>
<organism evidence="5 6">
    <name type="scientific">Aureimonas jatrophae</name>
    <dbReference type="NCBI Taxonomy" id="1166073"/>
    <lineage>
        <taxon>Bacteria</taxon>
        <taxon>Pseudomonadati</taxon>
        <taxon>Pseudomonadota</taxon>
        <taxon>Alphaproteobacteria</taxon>
        <taxon>Hyphomicrobiales</taxon>
        <taxon>Aurantimonadaceae</taxon>
        <taxon>Aureimonas</taxon>
    </lineage>
</organism>
<reference evidence="5 6" key="1">
    <citation type="submission" date="2016-10" db="EMBL/GenBank/DDBJ databases">
        <authorList>
            <person name="de Groot N.N."/>
        </authorList>
    </citation>
    <scope>NUCLEOTIDE SEQUENCE [LARGE SCALE GENOMIC DNA]</scope>
    <source>
        <strain evidence="6">L7-484,KACC 16230,DSM 25025</strain>
    </source>
</reference>
<keyword evidence="6" id="KW-1185">Reference proteome</keyword>
<dbReference type="InterPro" id="IPR002840">
    <property type="entry name" value="PMDh-S-like_dom"/>
</dbReference>
<evidence type="ECO:0000259" key="4">
    <source>
        <dbReference type="Pfam" id="PF04412"/>
    </source>
</evidence>
<evidence type="ECO:0000313" key="6">
    <source>
        <dbReference type="Proteomes" id="UP000198793"/>
    </source>
</evidence>
<dbReference type="PANTHER" id="PTHR36577:SF3">
    <property type="entry name" value="DUF521 DOMAIN PROTEIN (AFU_ORTHOLOGUE AFUA_6G00490)"/>
    <property type="match status" value="1"/>
</dbReference>
<dbReference type="CDD" id="cd01355">
    <property type="entry name" value="AcnX"/>
    <property type="match status" value="1"/>
</dbReference>
<dbReference type="CDD" id="cd01356">
    <property type="entry name" value="AcnX_swivel"/>
    <property type="match status" value="1"/>
</dbReference>
<dbReference type="Gene3D" id="3.50.30.10">
    <property type="entry name" value="Phosphohistidine domain"/>
    <property type="match status" value="1"/>
</dbReference>
<dbReference type="InterPro" id="IPR015931">
    <property type="entry name" value="Acnase/IPM_dHydase_lsu_aba_1/3"/>
</dbReference>
<dbReference type="Pfam" id="PF04412">
    <property type="entry name" value="AcnX"/>
    <property type="match status" value="1"/>
</dbReference>
<evidence type="ECO:0000313" key="5">
    <source>
        <dbReference type="EMBL" id="SDO57891.1"/>
    </source>
</evidence>